<proteinExistence type="predicted"/>
<dbReference type="EMBL" id="JBGFUD010003151">
    <property type="protein sequence ID" value="MFH4978381.1"/>
    <property type="molecule type" value="Genomic_DNA"/>
</dbReference>
<accession>A0ABD6EFE2</accession>
<gene>
    <name evidence="1" type="ORF">AB6A40_005090</name>
</gene>
<protein>
    <submittedName>
        <fullName evidence="1">Uncharacterized protein</fullName>
    </submittedName>
</protein>
<dbReference type="AlphaFoldDB" id="A0ABD6EFE2"/>
<keyword evidence="2" id="KW-1185">Reference proteome</keyword>
<evidence type="ECO:0000313" key="2">
    <source>
        <dbReference type="Proteomes" id="UP001608902"/>
    </source>
</evidence>
<evidence type="ECO:0000313" key="1">
    <source>
        <dbReference type="EMBL" id="MFH4978381.1"/>
    </source>
</evidence>
<sequence>MVLIANTLKSSVFAVFDDVKRIKHLSIDKQAGPLLCGEKPQMMGIEPSNKWEGALFDGHFSSFEVDTLMKFHRIDRAYRNINIVIRVKFLGNFTKLLNNFSVKLKRENPFESCLCTLKDAIAWPYLLMVIFLDNDRSNWETTEDLL</sequence>
<dbReference type="Proteomes" id="UP001608902">
    <property type="component" value="Unassembled WGS sequence"/>
</dbReference>
<comment type="caution">
    <text evidence="1">The sequence shown here is derived from an EMBL/GenBank/DDBJ whole genome shotgun (WGS) entry which is preliminary data.</text>
</comment>
<name>A0ABD6EFE2_9BILA</name>
<organism evidence="1 2">
    <name type="scientific">Gnathostoma spinigerum</name>
    <dbReference type="NCBI Taxonomy" id="75299"/>
    <lineage>
        <taxon>Eukaryota</taxon>
        <taxon>Metazoa</taxon>
        <taxon>Ecdysozoa</taxon>
        <taxon>Nematoda</taxon>
        <taxon>Chromadorea</taxon>
        <taxon>Rhabditida</taxon>
        <taxon>Spirurina</taxon>
        <taxon>Gnathostomatomorpha</taxon>
        <taxon>Gnathostomatoidea</taxon>
        <taxon>Gnathostomatidae</taxon>
        <taxon>Gnathostoma</taxon>
    </lineage>
</organism>
<reference evidence="1 2" key="1">
    <citation type="submission" date="2024-08" db="EMBL/GenBank/DDBJ databases">
        <title>Gnathostoma spinigerum genome.</title>
        <authorList>
            <person name="Gonzalez-Bertolin B."/>
            <person name="Monzon S."/>
            <person name="Zaballos A."/>
            <person name="Jimenez P."/>
            <person name="Dekumyoy P."/>
            <person name="Varona S."/>
            <person name="Cuesta I."/>
            <person name="Sumanam S."/>
            <person name="Adisakwattana P."/>
            <person name="Gasser R.B."/>
            <person name="Hernandez-Gonzalez A."/>
            <person name="Young N.D."/>
            <person name="Perteguer M.J."/>
        </authorList>
    </citation>
    <scope>NUCLEOTIDE SEQUENCE [LARGE SCALE GENOMIC DNA]</scope>
    <source>
        <strain evidence="1">AL3</strain>
        <tissue evidence="1">Liver</tissue>
    </source>
</reference>